<dbReference type="Proteomes" id="UP000887561">
    <property type="component" value="Unplaced"/>
</dbReference>
<dbReference type="PROSITE" id="PS50013">
    <property type="entry name" value="CHROMO_2"/>
    <property type="match status" value="1"/>
</dbReference>
<protein>
    <submittedName>
        <fullName evidence="3">Chromo domain-containing protein</fullName>
    </submittedName>
</protein>
<feature type="domain" description="Chromo" evidence="1">
    <location>
        <begin position="15"/>
        <end position="74"/>
    </location>
</feature>
<accession>A0A915MVQ7</accession>
<dbReference type="InterPro" id="IPR000953">
    <property type="entry name" value="Chromo/chromo_shadow_dom"/>
</dbReference>
<reference evidence="3" key="1">
    <citation type="submission" date="2022-11" db="UniProtKB">
        <authorList>
            <consortium name="WormBaseParasite"/>
        </authorList>
    </citation>
    <scope>IDENTIFICATION</scope>
</reference>
<dbReference type="InterPro" id="IPR016197">
    <property type="entry name" value="Chromo-like_dom_sf"/>
</dbReference>
<dbReference type="SUPFAM" id="SSF54160">
    <property type="entry name" value="Chromo domain-like"/>
    <property type="match status" value="1"/>
</dbReference>
<dbReference type="WBParaSite" id="scaffold51795_cov526.g25290">
    <property type="protein sequence ID" value="scaffold51795_cov526.g25290"/>
    <property type="gene ID" value="scaffold51795_cov526.g25290"/>
</dbReference>
<organism evidence="2 3">
    <name type="scientific">Meloidogyne javanica</name>
    <name type="common">Root-knot nematode worm</name>
    <dbReference type="NCBI Taxonomy" id="6303"/>
    <lineage>
        <taxon>Eukaryota</taxon>
        <taxon>Metazoa</taxon>
        <taxon>Ecdysozoa</taxon>
        <taxon>Nematoda</taxon>
        <taxon>Chromadorea</taxon>
        <taxon>Rhabditida</taxon>
        <taxon>Tylenchina</taxon>
        <taxon>Tylenchomorpha</taxon>
        <taxon>Tylenchoidea</taxon>
        <taxon>Meloidogynidae</taxon>
        <taxon>Meloidogyninae</taxon>
        <taxon>Meloidogyne</taxon>
        <taxon>Meloidogyne incognita group</taxon>
    </lineage>
</organism>
<evidence type="ECO:0000313" key="3">
    <source>
        <dbReference type="WBParaSite" id="scaffold51795_cov526.g25290"/>
    </source>
</evidence>
<proteinExistence type="predicted"/>
<name>A0A915MVQ7_MELJA</name>
<sequence>DRVLPTYVLGNEAYWDFDEIVDAELDDDGKPVRFLIKWRGFINPVWETASVLGDTPEALYEFAYKRGVDETLAVIC</sequence>
<dbReference type="AlphaFoldDB" id="A0A915MVQ7"/>
<evidence type="ECO:0000259" key="1">
    <source>
        <dbReference type="PROSITE" id="PS50013"/>
    </source>
</evidence>
<evidence type="ECO:0000313" key="2">
    <source>
        <dbReference type="Proteomes" id="UP000887561"/>
    </source>
</evidence>
<keyword evidence="2" id="KW-1185">Reference proteome</keyword>
<dbReference type="Gene3D" id="2.40.50.40">
    <property type="match status" value="1"/>
</dbReference>